<keyword evidence="1" id="KW-1133">Transmembrane helix</keyword>
<dbReference type="Pfam" id="PF17319">
    <property type="entry name" value="DUF5362"/>
    <property type="match status" value="1"/>
</dbReference>
<keyword evidence="1" id="KW-0472">Membrane</keyword>
<accession>A0A318XLS5</accession>
<organism evidence="2 3">
    <name type="scientific">Ruminiclostridium sufflavum DSM 19573</name>
    <dbReference type="NCBI Taxonomy" id="1121337"/>
    <lineage>
        <taxon>Bacteria</taxon>
        <taxon>Bacillati</taxon>
        <taxon>Bacillota</taxon>
        <taxon>Clostridia</taxon>
        <taxon>Eubacteriales</taxon>
        <taxon>Oscillospiraceae</taxon>
        <taxon>Ruminiclostridium</taxon>
    </lineage>
</organism>
<dbReference type="Proteomes" id="UP000248132">
    <property type="component" value="Unassembled WGS sequence"/>
</dbReference>
<keyword evidence="1" id="KW-0812">Transmembrane</keyword>
<dbReference type="RefSeq" id="WP_110461990.1">
    <property type="nucleotide sequence ID" value="NZ_QKMR01000010.1"/>
</dbReference>
<gene>
    <name evidence="2" type="ORF">LY28_01955</name>
</gene>
<sequence length="163" mass="18753">MDNPNETNPNKEYDSDMHDMQANRQSNFYGMDNQQDPYSMNGYQQTAFFMNSIIDSLSGWMRFMGICTFICGILSCLGIITAVIGVPLIFAGIALQKSSKSLKAYKQYNNSYMLNEVFISMNKYFKIQGILTIVAVIVLIICIIVSVFFMIMAYFSFNNYYYY</sequence>
<dbReference type="EMBL" id="QKMR01000010">
    <property type="protein sequence ID" value="PYG87586.1"/>
    <property type="molecule type" value="Genomic_DNA"/>
</dbReference>
<keyword evidence="3" id="KW-1185">Reference proteome</keyword>
<dbReference type="AlphaFoldDB" id="A0A318XLS5"/>
<name>A0A318XLS5_9FIRM</name>
<feature type="transmembrane region" description="Helical" evidence="1">
    <location>
        <begin position="130"/>
        <end position="157"/>
    </location>
</feature>
<evidence type="ECO:0008006" key="4">
    <source>
        <dbReference type="Google" id="ProtNLM"/>
    </source>
</evidence>
<dbReference type="OrthoDB" id="1739925at2"/>
<evidence type="ECO:0000313" key="3">
    <source>
        <dbReference type="Proteomes" id="UP000248132"/>
    </source>
</evidence>
<reference evidence="2 3" key="1">
    <citation type="submission" date="2018-06" db="EMBL/GenBank/DDBJ databases">
        <title>Genomic Encyclopedia of Type Strains, Phase I: the one thousand microbial genomes (KMG-I) project.</title>
        <authorList>
            <person name="Kyrpides N."/>
        </authorList>
    </citation>
    <scope>NUCLEOTIDE SEQUENCE [LARGE SCALE GENOMIC DNA]</scope>
    <source>
        <strain evidence="2 3">DSM 19573</strain>
    </source>
</reference>
<evidence type="ECO:0000313" key="2">
    <source>
        <dbReference type="EMBL" id="PYG87586.1"/>
    </source>
</evidence>
<evidence type="ECO:0000256" key="1">
    <source>
        <dbReference type="SAM" id="Phobius"/>
    </source>
</evidence>
<feature type="transmembrane region" description="Helical" evidence="1">
    <location>
        <begin position="63"/>
        <end position="95"/>
    </location>
</feature>
<proteinExistence type="predicted"/>
<protein>
    <recommendedName>
        <fullName evidence="4">DUF5362 domain-containing protein</fullName>
    </recommendedName>
</protein>
<comment type="caution">
    <text evidence="2">The sequence shown here is derived from an EMBL/GenBank/DDBJ whole genome shotgun (WGS) entry which is preliminary data.</text>
</comment>
<dbReference type="InterPro" id="IPR035287">
    <property type="entry name" value="DUF5362"/>
</dbReference>